<dbReference type="PANTHER" id="PTHR43792:SF13">
    <property type="entry name" value="ACETYLTRANSFERASE"/>
    <property type="match status" value="1"/>
</dbReference>
<proteinExistence type="predicted"/>
<dbReference type="RefSeq" id="WP_377276982.1">
    <property type="nucleotide sequence ID" value="NZ_JBHSGL010000005.1"/>
</dbReference>
<dbReference type="InterPro" id="IPR051531">
    <property type="entry name" value="N-acetyltransferase"/>
</dbReference>
<dbReference type="GO" id="GO:0016746">
    <property type="term" value="F:acyltransferase activity"/>
    <property type="evidence" value="ECO:0007669"/>
    <property type="project" value="UniProtKB-KW"/>
</dbReference>
<organism evidence="2 3">
    <name type="scientific">Planococcus dechangensis</name>
    <dbReference type="NCBI Taxonomy" id="1176255"/>
    <lineage>
        <taxon>Bacteria</taxon>
        <taxon>Bacillati</taxon>
        <taxon>Bacillota</taxon>
        <taxon>Bacilli</taxon>
        <taxon>Bacillales</taxon>
        <taxon>Caryophanaceae</taxon>
        <taxon>Planococcus</taxon>
    </lineage>
</organism>
<evidence type="ECO:0000259" key="1">
    <source>
        <dbReference type="PROSITE" id="PS51186"/>
    </source>
</evidence>
<dbReference type="InterPro" id="IPR016181">
    <property type="entry name" value="Acyl_CoA_acyltransferase"/>
</dbReference>
<dbReference type="EC" id="2.3.-.-" evidence="2"/>
<dbReference type="EMBL" id="JBHSGL010000005">
    <property type="protein sequence ID" value="MFC4712056.1"/>
    <property type="molecule type" value="Genomic_DNA"/>
</dbReference>
<accession>A0ABV9M8A5</accession>
<dbReference type="PANTHER" id="PTHR43792">
    <property type="entry name" value="GNAT FAMILY, PUTATIVE (AFU_ORTHOLOGUE AFUA_3G00765)-RELATED-RELATED"/>
    <property type="match status" value="1"/>
</dbReference>
<dbReference type="Pfam" id="PF13302">
    <property type="entry name" value="Acetyltransf_3"/>
    <property type="match status" value="1"/>
</dbReference>
<feature type="domain" description="N-acetyltransferase" evidence="1">
    <location>
        <begin position="8"/>
        <end position="150"/>
    </location>
</feature>
<comment type="caution">
    <text evidence="2">The sequence shown here is derived from an EMBL/GenBank/DDBJ whole genome shotgun (WGS) entry which is preliminary data.</text>
</comment>
<dbReference type="Proteomes" id="UP001595932">
    <property type="component" value="Unassembled WGS sequence"/>
</dbReference>
<evidence type="ECO:0000313" key="3">
    <source>
        <dbReference type="Proteomes" id="UP001595932"/>
    </source>
</evidence>
<sequence length="151" mass="17150">MEIVTERLIITPCTNEWVPKLKKQGYDNGPEIRNHLTALAKDQSLAHWGSWLVIRKSDDAIVGDIGFKGKPNAMKQVEVGYGMMEQYRHRGYATEAVAALIDWAITLKEVNTVIAETETENAGSIRVMVKVKMKKTIETQSMMLWERSKEI</sequence>
<name>A0ABV9M8A5_9BACL</name>
<reference evidence="3" key="1">
    <citation type="journal article" date="2019" name="Int. J. Syst. Evol. Microbiol.">
        <title>The Global Catalogue of Microorganisms (GCM) 10K type strain sequencing project: providing services to taxonomists for standard genome sequencing and annotation.</title>
        <authorList>
            <consortium name="The Broad Institute Genomics Platform"/>
            <consortium name="The Broad Institute Genome Sequencing Center for Infectious Disease"/>
            <person name="Wu L."/>
            <person name="Ma J."/>
        </authorList>
    </citation>
    <scope>NUCLEOTIDE SEQUENCE [LARGE SCALE GENOMIC DNA]</scope>
    <source>
        <strain evidence="3">CGMCC 1.12151</strain>
    </source>
</reference>
<evidence type="ECO:0000313" key="2">
    <source>
        <dbReference type="EMBL" id="MFC4712056.1"/>
    </source>
</evidence>
<protein>
    <submittedName>
        <fullName evidence="2">GNAT family N-acetyltransferase</fullName>
        <ecNumber evidence="2">2.3.-.-</ecNumber>
    </submittedName>
</protein>
<keyword evidence="3" id="KW-1185">Reference proteome</keyword>
<keyword evidence="2" id="KW-0012">Acyltransferase</keyword>
<dbReference type="PROSITE" id="PS51186">
    <property type="entry name" value="GNAT"/>
    <property type="match status" value="1"/>
</dbReference>
<dbReference type="SUPFAM" id="SSF55729">
    <property type="entry name" value="Acyl-CoA N-acyltransferases (Nat)"/>
    <property type="match status" value="1"/>
</dbReference>
<dbReference type="InterPro" id="IPR000182">
    <property type="entry name" value="GNAT_dom"/>
</dbReference>
<keyword evidence="2" id="KW-0808">Transferase</keyword>
<gene>
    <name evidence="2" type="ORF">ACFO5U_04280</name>
</gene>
<dbReference type="Gene3D" id="3.40.630.30">
    <property type="match status" value="1"/>
</dbReference>